<accession>E8R120</accession>
<evidence type="ECO:0000313" key="2">
    <source>
        <dbReference type="Proteomes" id="UP000008631"/>
    </source>
</evidence>
<evidence type="ECO:0000313" key="1">
    <source>
        <dbReference type="EMBL" id="ADV63371.1"/>
    </source>
</evidence>
<dbReference type="eggNOG" id="ENOG5033H4S">
    <property type="taxonomic scope" value="Bacteria"/>
</dbReference>
<name>E8R120_ISOPI</name>
<reference evidence="1 2" key="2">
    <citation type="journal article" date="2011" name="Stand. Genomic Sci.">
        <title>Complete genome sequence of Isosphaera pallida type strain (IS1B).</title>
        <authorList>
            <consortium name="US DOE Joint Genome Institute (JGI-PGF)"/>
            <person name="Goker M."/>
            <person name="Cleland D."/>
            <person name="Saunders E."/>
            <person name="Lapidus A."/>
            <person name="Nolan M."/>
            <person name="Lucas S."/>
            <person name="Hammon N."/>
            <person name="Deshpande S."/>
            <person name="Cheng J.F."/>
            <person name="Tapia R."/>
            <person name="Han C."/>
            <person name="Goodwin L."/>
            <person name="Pitluck S."/>
            <person name="Liolios K."/>
            <person name="Pagani I."/>
            <person name="Ivanova N."/>
            <person name="Mavromatis K."/>
            <person name="Pati A."/>
            <person name="Chen A."/>
            <person name="Palaniappan K."/>
            <person name="Land M."/>
            <person name="Hauser L."/>
            <person name="Chang Y.J."/>
            <person name="Jeffries C.D."/>
            <person name="Detter J.C."/>
            <person name="Beck B."/>
            <person name="Woyke T."/>
            <person name="Bristow J."/>
            <person name="Eisen J.A."/>
            <person name="Markowitz V."/>
            <person name="Hugenholtz P."/>
            <person name="Kyrpides N.C."/>
            <person name="Klenk H.P."/>
        </authorList>
    </citation>
    <scope>NUCLEOTIDE SEQUENCE [LARGE SCALE GENOMIC DNA]</scope>
    <source>
        <strain evidence="2">ATCC 43644 / DSM 9630 / IS1B</strain>
    </source>
</reference>
<reference key="1">
    <citation type="submission" date="2010-11" db="EMBL/GenBank/DDBJ databases">
        <title>The complete sequence of chromosome of Isophaera pallida ATCC 43644.</title>
        <authorList>
            <consortium name="US DOE Joint Genome Institute (JGI-PGF)"/>
            <person name="Lucas S."/>
            <person name="Copeland A."/>
            <person name="Lapidus A."/>
            <person name="Bruce D."/>
            <person name="Goodwin L."/>
            <person name="Pitluck S."/>
            <person name="Kyrpides N."/>
            <person name="Mavromatis K."/>
            <person name="Pagani I."/>
            <person name="Ivanova N."/>
            <person name="Saunders E."/>
            <person name="Brettin T."/>
            <person name="Detter J.C."/>
            <person name="Han C."/>
            <person name="Tapia R."/>
            <person name="Land M."/>
            <person name="Hauser L."/>
            <person name="Markowitz V."/>
            <person name="Cheng J.-F."/>
            <person name="Hugenholtz P."/>
            <person name="Woyke T."/>
            <person name="Wu D."/>
            <person name="Eisen J.A."/>
        </authorList>
    </citation>
    <scope>NUCLEOTIDE SEQUENCE</scope>
    <source>
        <strain>ATCC 43644</strain>
    </source>
</reference>
<dbReference type="RefSeq" id="WP_013565659.1">
    <property type="nucleotide sequence ID" value="NC_014962.1"/>
</dbReference>
<dbReference type="InParanoid" id="E8R120"/>
<dbReference type="HOGENOM" id="CLU_2452583_0_0_0"/>
<protein>
    <submittedName>
        <fullName evidence="1">Uncharacterized protein</fullName>
    </submittedName>
</protein>
<dbReference type="OrthoDB" id="287432at2"/>
<gene>
    <name evidence="1" type="ordered locus">Isop_2805</name>
</gene>
<sequence>MNPAVPAPRDAVRVLDDEFLIIRGRILELAAALDRLDHAPDPSDSSLNGEPGHRAVFNDPRLERIRQALRILSESSTTPDRARRIQELFSRPYQPDWMTTFGIPQRRF</sequence>
<dbReference type="AlphaFoldDB" id="E8R120"/>
<organism evidence="1 2">
    <name type="scientific">Isosphaera pallida (strain ATCC 43644 / DSM 9630 / IS1B)</name>
    <dbReference type="NCBI Taxonomy" id="575540"/>
    <lineage>
        <taxon>Bacteria</taxon>
        <taxon>Pseudomonadati</taxon>
        <taxon>Planctomycetota</taxon>
        <taxon>Planctomycetia</taxon>
        <taxon>Isosphaerales</taxon>
        <taxon>Isosphaeraceae</taxon>
        <taxon>Isosphaera</taxon>
    </lineage>
</organism>
<dbReference type="Proteomes" id="UP000008631">
    <property type="component" value="Chromosome"/>
</dbReference>
<proteinExistence type="predicted"/>
<dbReference type="KEGG" id="ipa:Isop_2805"/>
<dbReference type="EMBL" id="CP002353">
    <property type="protein sequence ID" value="ADV63371.1"/>
    <property type="molecule type" value="Genomic_DNA"/>
</dbReference>
<keyword evidence="2" id="KW-1185">Reference proteome</keyword>